<dbReference type="Pfam" id="PF00096">
    <property type="entry name" value="zf-C2H2"/>
    <property type="match status" value="1"/>
</dbReference>
<protein>
    <recommendedName>
        <fullName evidence="7">C2H2-type domain-containing protein</fullName>
    </recommendedName>
</protein>
<dbReference type="GO" id="GO:0005634">
    <property type="term" value="C:nucleus"/>
    <property type="evidence" value="ECO:0007669"/>
    <property type="project" value="UniProtKB-ARBA"/>
</dbReference>
<dbReference type="GO" id="GO:0000981">
    <property type="term" value="F:DNA-binding transcription factor activity, RNA polymerase II-specific"/>
    <property type="evidence" value="ECO:0007669"/>
    <property type="project" value="TreeGrafter"/>
</dbReference>
<feature type="domain" description="C2H2-type" evidence="7">
    <location>
        <begin position="230"/>
        <end position="260"/>
    </location>
</feature>
<feature type="domain" description="C2H2-type" evidence="7">
    <location>
        <begin position="476"/>
        <end position="505"/>
    </location>
</feature>
<evidence type="ECO:0000313" key="9">
    <source>
        <dbReference type="Proteomes" id="UP001218218"/>
    </source>
</evidence>
<dbReference type="Gene3D" id="3.30.160.60">
    <property type="entry name" value="Classic Zinc Finger"/>
    <property type="match status" value="2"/>
</dbReference>
<feature type="region of interest" description="Disordered" evidence="6">
    <location>
        <begin position="268"/>
        <end position="330"/>
    </location>
</feature>
<organism evidence="8 9">
    <name type="scientific">Mycena albidolilacea</name>
    <dbReference type="NCBI Taxonomy" id="1033008"/>
    <lineage>
        <taxon>Eukaryota</taxon>
        <taxon>Fungi</taxon>
        <taxon>Dikarya</taxon>
        <taxon>Basidiomycota</taxon>
        <taxon>Agaricomycotina</taxon>
        <taxon>Agaricomycetes</taxon>
        <taxon>Agaricomycetidae</taxon>
        <taxon>Agaricales</taxon>
        <taxon>Marasmiineae</taxon>
        <taxon>Mycenaceae</taxon>
        <taxon>Mycena</taxon>
    </lineage>
</organism>
<dbReference type="GO" id="GO:0000978">
    <property type="term" value="F:RNA polymerase II cis-regulatory region sequence-specific DNA binding"/>
    <property type="evidence" value="ECO:0007669"/>
    <property type="project" value="TreeGrafter"/>
</dbReference>
<feature type="domain" description="C2H2-type" evidence="7">
    <location>
        <begin position="506"/>
        <end position="534"/>
    </location>
</feature>
<evidence type="ECO:0000256" key="4">
    <source>
        <dbReference type="ARBA" id="ARBA00022833"/>
    </source>
</evidence>
<dbReference type="PANTHER" id="PTHR19818:SF139">
    <property type="entry name" value="PAIR-RULE PROTEIN ODD-PAIRED"/>
    <property type="match status" value="1"/>
</dbReference>
<keyword evidence="3 5" id="KW-0863">Zinc-finger</keyword>
<name>A0AAD7F2S1_9AGAR</name>
<sequence>MTTRTAQAGGAPHGGDAGWCVLSCLSIPSAARIDVPFSRREERMRAGRAGMVLKEKEEHVENMPQSPSHMRVLGPGDGAGADDGADDEVPPICSMEMEEDEVDDEEDAVDPEAMAVDSSPFLRATSSPTPVPEDVDQLDDGEADEGLDPDEVVFENFDVRASIPSKQREYYKKAVESTAVRIVPTQTQTNKRPRPSESPLACDVCGKTFGRPSDTKRHIRTVHLKGADQWTCPGCAREESFSRKDALLRHIHLVHTEDRDRLKTMVRRRVARVPETGGREQRPEEEHRMRPRMPEADREQRPEEEDSTLEADCGEQREPVQENPAGEAERLEDGFGDMVLDYSRAMLADTSPPASALVPEDVDEPEHRTIKQEDLEQPVPRVTDSEDDSSHDEADNESSYGEENSDVPASKGVGREILVDYNTRVASKRPAAVDARSSTPLKRREHFESSSTPSEEYYQEVVESSRNKKVPSGPRFKCRVGGCEKTLSRRADRDRHELTHRGANKWTCPGCSRVLARTDSLMRHIEGVHSAEERDRLKEAVERTK</sequence>
<keyword evidence="4" id="KW-0862">Zinc</keyword>
<evidence type="ECO:0000313" key="8">
    <source>
        <dbReference type="EMBL" id="KAJ7363787.1"/>
    </source>
</evidence>
<feature type="region of interest" description="Disordered" evidence="6">
    <location>
        <begin position="115"/>
        <end position="144"/>
    </location>
</feature>
<dbReference type="AlphaFoldDB" id="A0AAD7F2S1"/>
<evidence type="ECO:0000256" key="2">
    <source>
        <dbReference type="ARBA" id="ARBA00022737"/>
    </source>
</evidence>
<gene>
    <name evidence="8" type="ORF">DFH08DRAFT_837565</name>
</gene>
<dbReference type="GO" id="GO:0008270">
    <property type="term" value="F:zinc ion binding"/>
    <property type="evidence" value="ECO:0007669"/>
    <property type="project" value="UniProtKB-KW"/>
</dbReference>
<evidence type="ECO:0000256" key="6">
    <source>
        <dbReference type="SAM" id="MobiDB-lite"/>
    </source>
</evidence>
<dbReference type="SMART" id="SM00355">
    <property type="entry name" value="ZnF_C2H2"/>
    <property type="match status" value="4"/>
</dbReference>
<dbReference type="EMBL" id="JARIHO010000003">
    <property type="protein sequence ID" value="KAJ7363787.1"/>
    <property type="molecule type" value="Genomic_DNA"/>
</dbReference>
<feature type="compositionally biased region" description="Acidic residues" evidence="6">
    <location>
        <begin position="133"/>
        <end position="144"/>
    </location>
</feature>
<keyword evidence="2" id="KW-0677">Repeat</keyword>
<feature type="domain" description="C2H2-type" evidence="7">
    <location>
        <begin position="200"/>
        <end position="223"/>
    </location>
</feature>
<feature type="compositionally biased region" description="Basic and acidic residues" evidence="6">
    <location>
        <begin position="277"/>
        <end position="301"/>
    </location>
</feature>
<accession>A0AAD7F2S1</accession>
<dbReference type="PANTHER" id="PTHR19818">
    <property type="entry name" value="ZINC FINGER PROTEIN ZIC AND GLI"/>
    <property type="match status" value="1"/>
</dbReference>
<evidence type="ECO:0000256" key="3">
    <source>
        <dbReference type="ARBA" id="ARBA00022771"/>
    </source>
</evidence>
<proteinExistence type="predicted"/>
<evidence type="ECO:0000259" key="7">
    <source>
        <dbReference type="PROSITE" id="PS50157"/>
    </source>
</evidence>
<evidence type="ECO:0000256" key="1">
    <source>
        <dbReference type="ARBA" id="ARBA00022723"/>
    </source>
</evidence>
<dbReference type="SUPFAM" id="SSF57667">
    <property type="entry name" value="beta-beta-alpha zinc fingers"/>
    <property type="match status" value="2"/>
</dbReference>
<feature type="compositionally biased region" description="Acidic residues" evidence="6">
    <location>
        <begin position="302"/>
        <end position="313"/>
    </location>
</feature>
<dbReference type="InterPro" id="IPR036236">
    <property type="entry name" value="Znf_C2H2_sf"/>
</dbReference>
<feature type="region of interest" description="Disordered" evidence="6">
    <location>
        <begin position="352"/>
        <end position="458"/>
    </location>
</feature>
<keyword evidence="9" id="KW-1185">Reference proteome</keyword>
<reference evidence="8" key="1">
    <citation type="submission" date="2023-03" db="EMBL/GenBank/DDBJ databases">
        <title>Massive genome expansion in bonnet fungi (Mycena s.s.) driven by repeated elements and novel gene families across ecological guilds.</title>
        <authorList>
            <consortium name="Lawrence Berkeley National Laboratory"/>
            <person name="Harder C.B."/>
            <person name="Miyauchi S."/>
            <person name="Viragh M."/>
            <person name="Kuo A."/>
            <person name="Thoen E."/>
            <person name="Andreopoulos B."/>
            <person name="Lu D."/>
            <person name="Skrede I."/>
            <person name="Drula E."/>
            <person name="Henrissat B."/>
            <person name="Morin E."/>
            <person name="Kohler A."/>
            <person name="Barry K."/>
            <person name="LaButti K."/>
            <person name="Morin E."/>
            <person name="Salamov A."/>
            <person name="Lipzen A."/>
            <person name="Mereny Z."/>
            <person name="Hegedus B."/>
            <person name="Baldrian P."/>
            <person name="Stursova M."/>
            <person name="Weitz H."/>
            <person name="Taylor A."/>
            <person name="Grigoriev I.V."/>
            <person name="Nagy L.G."/>
            <person name="Martin F."/>
            <person name="Kauserud H."/>
        </authorList>
    </citation>
    <scope>NUCLEOTIDE SEQUENCE</scope>
    <source>
        <strain evidence="8">CBHHK002</strain>
    </source>
</reference>
<dbReference type="InterPro" id="IPR050329">
    <property type="entry name" value="GLI_C2H2-zinc-finger"/>
</dbReference>
<evidence type="ECO:0000256" key="5">
    <source>
        <dbReference type="PROSITE-ProRule" id="PRU00042"/>
    </source>
</evidence>
<comment type="caution">
    <text evidence="8">The sequence shown here is derived from an EMBL/GenBank/DDBJ whole genome shotgun (WGS) entry which is preliminary data.</text>
</comment>
<feature type="compositionally biased region" description="Basic and acidic residues" evidence="6">
    <location>
        <begin position="365"/>
        <end position="374"/>
    </location>
</feature>
<dbReference type="GO" id="GO:0045944">
    <property type="term" value="P:positive regulation of transcription by RNA polymerase II"/>
    <property type="evidence" value="ECO:0007669"/>
    <property type="project" value="UniProtKB-ARBA"/>
</dbReference>
<keyword evidence="1" id="KW-0479">Metal-binding</keyword>
<dbReference type="PROSITE" id="PS00028">
    <property type="entry name" value="ZINC_FINGER_C2H2_1"/>
    <property type="match status" value="3"/>
</dbReference>
<dbReference type="Proteomes" id="UP001218218">
    <property type="component" value="Unassembled WGS sequence"/>
</dbReference>
<dbReference type="InterPro" id="IPR013087">
    <property type="entry name" value="Znf_C2H2_type"/>
</dbReference>
<feature type="compositionally biased region" description="Acidic residues" evidence="6">
    <location>
        <begin position="385"/>
        <end position="396"/>
    </location>
</feature>
<dbReference type="PROSITE" id="PS50157">
    <property type="entry name" value="ZINC_FINGER_C2H2_2"/>
    <property type="match status" value="4"/>
</dbReference>